<feature type="compositionally biased region" description="Polar residues" evidence="1">
    <location>
        <begin position="87"/>
        <end position="102"/>
    </location>
</feature>
<evidence type="ECO:0000256" key="1">
    <source>
        <dbReference type="SAM" id="MobiDB-lite"/>
    </source>
</evidence>
<evidence type="ECO:0000313" key="2">
    <source>
        <dbReference type="EMBL" id="KZV52452.1"/>
    </source>
</evidence>
<dbReference type="EMBL" id="KQ991059">
    <property type="protein sequence ID" value="KZV52452.1"/>
    <property type="molecule type" value="Genomic_DNA"/>
</dbReference>
<evidence type="ECO:0000313" key="3">
    <source>
        <dbReference type="Proteomes" id="UP000250235"/>
    </source>
</evidence>
<name>A0A2Z7CZ31_9LAMI</name>
<sequence length="125" mass="14396">MHDESQGRHRSLRINSTAENTKNSVTVMKMHDESQGRHRSLRINSTAENTKNSVTNPQLEEQSSQKQLNSRRYRARRTTPRLEIQSLPKQHTTGNQNRSGHQSCEIRGVTRRSITHGTSYSTEQK</sequence>
<keyword evidence="3" id="KW-1185">Reference proteome</keyword>
<dbReference type="AlphaFoldDB" id="A0A2Z7CZ31"/>
<feature type="compositionally biased region" description="Polar residues" evidence="1">
    <location>
        <begin position="13"/>
        <end position="26"/>
    </location>
</feature>
<organism evidence="2 3">
    <name type="scientific">Dorcoceras hygrometricum</name>
    <dbReference type="NCBI Taxonomy" id="472368"/>
    <lineage>
        <taxon>Eukaryota</taxon>
        <taxon>Viridiplantae</taxon>
        <taxon>Streptophyta</taxon>
        <taxon>Embryophyta</taxon>
        <taxon>Tracheophyta</taxon>
        <taxon>Spermatophyta</taxon>
        <taxon>Magnoliopsida</taxon>
        <taxon>eudicotyledons</taxon>
        <taxon>Gunneridae</taxon>
        <taxon>Pentapetalae</taxon>
        <taxon>asterids</taxon>
        <taxon>lamiids</taxon>
        <taxon>Lamiales</taxon>
        <taxon>Gesneriaceae</taxon>
        <taxon>Didymocarpoideae</taxon>
        <taxon>Trichosporeae</taxon>
        <taxon>Loxocarpinae</taxon>
        <taxon>Dorcoceras</taxon>
    </lineage>
</organism>
<dbReference type="Proteomes" id="UP000250235">
    <property type="component" value="Unassembled WGS sequence"/>
</dbReference>
<accession>A0A2Z7CZ31</accession>
<feature type="compositionally biased region" description="Polar residues" evidence="1">
    <location>
        <begin position="115"/>
        <end position="125"/>
    </location>
</feature>
<feature type="region of interest" description="Disordered" evidence="1">
    <location>
        <begin position="1"/>
        <end position="125"/>
    </location>
</feature>
<gene>
    <name evidence="2" type="ORF">F511_20646</name>
</gene>
<reference evidence="2 3" key="1">
    <citation type="journal article" date="2015" name="Proc. Natl. Acad. Sci. U.S.A.">
        <title>The resurrection genome of Boea hygrometrica: A blueprint for survival of dehydration.</title>
        <authorList>
            <person name="Xiao L."/>
            <person name="Yang G."/>
            <person name="Zhang L."/>
            <person name="Yang X."/>
            <person name="Zhao S."/>
            <person name="Ji Z."/>
            <person name="Zhou Q."/>
            <person name="Hu M."/>
            <person name="Wang Y."/>
            <person name="Chen M."/>
            <person name="Xu Y."/>
            <person name="Jin H."/>
            <person name="Xiao X."/>
            <person name="Hu G."/>
            <person name="Bao F."/>
            <person name="Hu Y."/>
            <person name="Wan P."/>
            <person name="Li L."/>
            <person name="Deng X."/>
            <person name="Kuang T."/>
            <person name="Xiang C."/>
            <person name="Zhu J.K."/>
            <person name="Oliver M.J."/>
            <person name="He Y."/>
        </authorList>
    </citation>
    <scope>NUCLEOTIDE SEQUENCE [LARGE SCALE GENOMIC DNA]</scope>
    <source>
        <strain evidence="3">cv. XS01</strain>
    </source>
</reference>
<feature type="compositionally biased region" description="Basic residues" evidence="1">
    <location>
        <begin position="69"/>
        <end position="79"/>
    </location>
</feature>
<protein>
    <submittedName>
        <fullName evidence="2">Uncharacterized protein</fullName>
    </submittedName>
</protein>
<feature type="compositionally biased region" description="Polar residues" evidence="1">
    <location>
        <begin position="42"/>
        <end position="68"/>
    </location>
</feature>
<proteinExistence type="predicted"/>